<organism evidence="5 6">
    <name type="scientific">Heterodera trifolii</name>
    <dbReference type="NCBI Taxonomy" id="157864"/>
    <lineage>
        <taxon>Eukaryota</taxon>
        <taxon>Metazoa</taxon>
        <taxon>Ecdysozoa</taxon>
        <taxon>Nematoda</taxon>
        <taxon>Chromadorea</taxon>
        <taxon>Rhabditida</taxon>
        <taxon>Tylenchina</taxon>
        <taxon>Tylenchomorpha</taxon>
        <taxon>Tylenchoidea</taxon>
        <taxon>Heteroderidae</taxon>
        <taxon>Heteroderinae</taxon>
        <taxon>Heterodera</taxon>
    </lineage>
</organism>
<comment type="function">
    <text evidence="2">Involved in the assembly of C/D box small nucleolar ribonucleoprotein (snoRNP) particles. Recruits the SWI/SNF complex to the core promoter of rRNA genes and enhances pre-rRNA transcription. Mediates interaction of TELO2 with the R2TP complex which is necessary for the stability of MTOR and SMG1. Positively regulates the assembly and activity of the mTORC1 complex.</text>
</comment>
<evidence type="ECO:0000313" key="5">
    <source>
        <dbReference type="EMBL" id="KAL3112840.1"/>
    </source>
</evidence>
<feature type="region of interest" description="Disordered" evidence="3">
    <location>
        <begin position="180"/>
        <end position="209"/>
    </location>
</feature>
<evidence type="ECO:0000259" key="4">
    <source>
        <dbReference type="Pfam" id="PF08190"/>
    </source>
</evidence>
<protein>
    <recommendedName>
        <fullName evidence="4">PIH1 N-terminal domain-containing protein</fullName>
    </recommendedName>
</protein>
<evidence type="ECO:0000256" key="2">
    <source>
        <dbReference type="ARBA" id="ARBA00046233"/>
    </source>
</evidence>
<evidence type="ECO:0000313" key="6">
    <source>
        <dbReference type="Proteomes" id="UP001620626"/>
    </source>
</evidence>
<evidence type="ECO:0000256" key="1">
    <source>
        <dbReference type="ARBA" id="ARBA00008511"/>
    </source>
</evidence>
<feature type="domain" description="PIH1 N-terminal" evidence="4">
    <location>
        <begin position="13"/>
        <end position="178"/>
    </location>
</feature>
<dbReference type="InterPro" id="IPR012981">
    <property type="entry name" value="PIH1_N"/>
</dbReference>
<feature type="compositionally biased region" description="Basic and acidic residues" evidence="3">
    <location>
        <begin position="185"/>
        <end position="195"/>
    </location>
</feature>
<dbReference type="EMBL" id="JBICBT010000463">
    <property type="protein sequence ID" value="KAL3112840.1"/>
    <property type="molecule type" value="Genomic_DNA"/>
</dbReference>
<keyword evidence="6" id="KW-1185">Reference proteome</keyword>
<gene>
    <name evidence="5" type="ORF">niasHT_019166</name>
</gene>
<dbReference type="AlphaFoldDB" id="A0ABD2LDS1"/>
<dbReference type="Pfam" id="PF08190">
    <property type="entry name" value="PIH1"/>
    <property type="match status" value="1"/>
</dbReference>
<name>A0ABD2LDS1_9BILA</name>
<reference evidence="5 6" key="1">
    <citation type="submission" date="2024-10" db="EMBL/GenBank/DDBJ databases">
        <authorList>
            <person name="Kim D."/>
        </authorList>
    </citation>
    <scope>NUCLEOTIDE SEQUENCE [LARGE SCALE GENOMIC DNA]</scope>
    <source>
        <strain evidence="5">BH-2024</strain>
    </source>
</reference>
<dbReference type="PANTHER" id="PTHR22997:SF0">
    <property type="entry name" value="PIH1 DOMAIN-CONTAINING PROTEIN 1"/>
    <property type="match status" value="1"/>
</dbReference>
<proteinExistence type="inferred from homology"/>
<evidence type="ECO:0000256" key="3">
    <source>
        <dbReference type="SAM" id="MobiDB-lite"/>
    </source>
</evidence>
<dbReference type="InterPro" id="IPR050734">
    <property type="entry name" value="PIH1/Kintoun_subfamily"/>
</dbReference>
<dbReference type="PANTHER" id="PTHR22997">
    <property type="entry name" value="PIH1 DOMAIN-CONTAINING PROTEIN 1"/>
    <property type="match status" value="1"/>
</dbReference>
<feature type="compositionally biased region" description="Acidic residues" evidence="3">
    <location>
        <begin position="196"/>
        <end position="205"/>
    </location>
</feature>
<comment type="caution">
    <text evidence="5">The sequence shown here is derived from an EMBL/GenBank/DDBJ whole genome shotgun (WGS) entry which is preliminary data.</text>
</comment>
<comment type="similarity">
    <text evidence="1">Belongs to the PIH1 family.</text>
</comment>
<accession>A0ABD2LDS1</accession>
<dbReference type="Proteomes" id="UP001620626">
    <property type="component" value="Unassembled WGS sequence"/>
</dbReference>
<sequence>MPTSSRGPLIVERRSDETEEDTWTVYPTAGICIKFKESNFSAASSVSGPSTSKFFINLAHCTELPPPHRHAELDEDKVAQMVEEDPDAFRIPICVGELDRSAEDRSGEAVTKVDVLVNSEFFHKRISQSEFFRQLTLQIVCQAIEIKHSLRVDIAKQVILRNKKCIGELCAQRIRKRPTTTEANGEGKVKETTDTKEEDEEEEEQRTEVSVDQILDIEENGEKRRPRNFKVQIVDGKYADVRIRMRDQRGELVKELDRITLKMNNDRIVVLVDGCTKCADFFLSVDVKDDQSDAFFEAESATLRLKCPIDWN</sequence>